<dbReference type="VEuPathDB" id="MicrosporidiaDB:CWI39_0515p0020"/>
<dbReference type="VEuPathDB" id="MicrosporidiaDB:CWI36_2112p0010"/>
<gene>
    <name evidence="1" type="ORF">CWI39_0515p0020</name>
</gene>
<dbReference type="AlphaFoldDB" id="A0A4Q9LED4"/>
<name>A0A4Q9LED4_9MICR</name>
<dbReference type="EMBL" id="PIXR01000515">
    <property type="protein sequence ID" value="TBU06317.1"/>
    <property type="molecule type" value="Genomic_DNA"/>
</dbReference>
<protein>
    <submittedName>
        <fullName evidence="1">Uncharacterized protein</fullName>
    </submittedName>
</protein>
<evidence type="ECO:0000313" key="2">
    <source>
        <dbReference type="Proteomes" id="UP000293045"/>
    </source>
</evidence>
<dbReference type="Proteomes" id="UP000293045">
    <property type="component" value="Unassembled WGS sequence"/>
</dbReference>
<reference evidence="1 2" key="1">
    <citation type="submission" date="2017-12" db="EMBL/GenBank/DDBJ databases">
        <authorList>
            <person name="Pombert J.-F."/>
            <person name="Haag K.L."/>
            <person name="Ebert D."/>
        </authorList>
    </citation>
    <scope>NUCLEOTIDE SEQUENCE [LARGE SCALE GENOMIC DNA]</scope>
    <source>
        <strain evidence="1">IL-BN-2</strain>
    </source>
</reference>
<comment type="caution">
    <text evidence="1">The sequence shown here is derived from an EMBL/GenBank/DDBJ whole genome shotgun (WGS) entry which is preliminary data.</text>
</comment>
<organism evidence="1 2">
    <name type="scientific">Hamiltosporidium magnivora</name>
    <dbReference type="NCBI Taxonomy" id="148818"/>
    <lineage>
        <taxon>Eukaryota</taxon>
        <taxon>Fungi</taxon>
        <taxon>Fungi incertae sedis</taxon>
        <taxon>Microsporidia</taxon>
        <taxon>Dubosqiidae</taxon>
        <taxon>Hamiltosporidium</taxon>
    </lineage>
</organism>
<evidence type="ECO:0000313" key="1">
    <source>
        <dbReference type="EMBL" id="TBU06317.1"/>
    </source>
</evidence>
<accession>A0A4Q9LED4</accession>
<proteinExistence type="predicted"/>
<sequence length="795" mass="95844">MVEDEIEINLFHIIKTNSNVDIQIYKAIEFVKLFQTTFPSKIAPYFLKHSFNYLSLHKKMLNYLNLETKTRFLPGMFSFYFKILKNIKKEKEHFIIYDCMSIYLKNVLNEKISEESKKRIFEFFYFNKIKNYKNKTELLKLVFEKISEKDKLKFMCINVLNYIEMNEENYLSLNLFIKNEIFDIYNEFIFKIKSKSNLKSEAESNFKHLSLKTLKVNSLFTDSIKKNNIKDTLDDFAVENQKENNEISFQIKNIAFQLEIPLKTIDSLLKIQKFEYDDLIYDIINEIYSKNYYKRKIIESILKNMHLYFYRNIKNPFIQFLPVNEFTIQKLTSNYSLENIEKYLEKCNKTNIDYHMDSYNLLLKYLNDTTDLNYIFNSNFNKIFSVKKLIEKNYEKILNEIFLSLSSQSEKNRNFNRNELQFMVIFRNLIEIRPSNRINEIIKKFIPEFHKNINSEVCLFQFGLLKVVLRKRILNRKTLKFIFKEFIFCESNEVDINSDLFDIYGLILDDYYLMDFYLEEQRCKNCSGVECNNKGCKPETILEKILPEPDSLPKKKTQENVNIIEMHQTEIYNEFKMKLIKFEHNKSKNSNEIAVNKYCIFGFDKKNVSNLLSFLSPRIEIQQINNLDKDNVYVLISKIWDILILKSIKESDTSILLLFIKMIKYSKDFLGKRMQTSKILKNIIDDHKNFNLLEKSRFKIFLFFLLEIIRNISLYREYFFYIFNILLDLFDYFPNMVKFVLIALFAKNPFHFKFLYLCCFAGNNFTKYGIQRSNFDLNNKFYIYVLVRDINCFIK</sequence>